<protein>
    <submittedName>
        <fullName evidence="2">Uncharacterized protein</fullName>
    </submittedName>
</protein>
<evidence type="ECO:0000313" key="2">
    <source>
        <dbReference type="EMBL" id="GFH44519.1"/>
    </source>
</evidence>
<accession>A0AAD3CGL6</accession>
<keyword evidence="3" id="KW-1185">Reference proteome</keyword>
<dbReference type="AlphaFoldDB" id="A0AAD3CGL6"/>
<proteinExistence type="predicted"/>
<keyword evidence="1" id="KW-0812">Transmembrane</keyword>
<evidence type="ECO:0000256" key="1">
    <source>
        <dbReference type="SAM" id="Phobius"/>
    </source>
</evidence>
<name>A0AAD3CGL6_9STRA</name>
<keyword evidence="1" id="KW-1133">Transmembrane helix</keyword>
<dbReference type="Proteomes" id="UP001054902">
    <property type="component" value="Unassembled WGS sequence"/>
</dbReference>
<gene>
    <name evidence="2" type="ORF">CTEN210_00993</name>
</gene>
<evidence type="ECO:0000313" key="3">
    <source>
        <dbReference type="Proteomes" id="UP001054902"/>
    </source>
</evidence>
<reference evidence="2 3" key="1">
    <citation type="journal article" date="2021" name="Sci. Rep.">
        <title>The genome of the diatom Chaetoceros tenuissimus carries an ancient integrated fragment of an extant virus.</title>
        <authorList>
            <person name="Hongo Y."/>
            <person name="Kimura K."/>
            <person name="Takaki Y."/>
            <person name="Yoshida Y."/>
            <person name="Baba S."/>
            <person name="Kobayashi G."/>
            <person name="Nagasaki K."/>
            <person name="Hano T."/>
            <person name="Tomaru Y."/>
        </authorList>
    </citation>
    <scope>NUCLEOTIDE SEQUENCE [LARGE SCALE GENOMIC DNA]</scope>
    <source>
        <strain evidence="2 3">NIES-3715</strain>
    </source>
</reference>
<organism evidence="2 3">
    <name type="scientific">Chaetoceros tenuissimus</name>
    <dbReference type="NCBI Taxonomy" id="426638"/>
    <lineage>
        <taxon>Eukaryota</taxon>
        <taxon>Sar</taxon>
        <taxon>Stramenopiles</taxon>
        <taxon>Ochrophyta</taxon>
        <taxon>Bacillariophyta</taxon>
        <taxon>Coscinodiscophyceae</taxon>
        <taxon>Chaetocerotophycidae</taxon>
        <taxon>Chaetocerotales</taxon>
        <taxon>Chaetocerotaceae</taxon>
        <taxon>Chaetoceros</taxon>
    </lineage>
</organism>
<keyword evidence="1" id="KW-0472">Membrane</keyword>
<comment type="caution">
    <text evidence="2">The sequence shown here is derived from an EMBL/GenBank/DDBJ whole genome shotgun (WGS) entry which is preliminary data.</text>
</comment>
<feature type="transmembrane region" description="Helical" evidence="1">
    <location>
        <begin position="221"/>
        <end position="238"/>
    </location>
</feature>
<sequence length="266" mass="30341">MNSAFPVGTITYSSQYLRKRPDRNDSLNQSYGNSISKYPSVNEAVERFSASHPFLSNREPLEAIGVLNNIDYWIEEDDDDTMDDIFMAFSPGDENDYDDAFDFDDDITSVDDVFTALHEHKQGYQGVQESVTIEGVPAAPSRSNASNELPSYAQAMKLQPMFLDVDDFDLDDAISDDEHYYYTEAHDAISQDANHYYADAPALKNQETREVPAPEFREDKAFLHLSTLFILACVYMTYRIKKSSFRSKNTSRVVGYDHNMFQDNNV</sequence>
<dbReference type="EMBL" id="BLLK01000020">
    <property type="protein sequence ID" value="GFH44519.1"/>
    <property type="molecule type" value="Genomic_DNA"/>
</dbReference>